<dbReference type="EMBL" id="JANRMS010000144">
    <property type="protein sequence ID" value="KAJ3545609.1"/>
    <property type="molecule type" value="Genomic_DNA"/>
</dbReference>
<gene>
    <name evidence="1" type="ORF">NM208_g2427</name>
</gene>
<comment type="caution">
    <text evidence="1">The sequence shown here is derived from an EMBL/GenBank/DDBJ whole genome shotgun (WGS) entry which is preliminary data.</text>
</comment>
<evidence type="ECO:0000313" key="1">
    <source>
        <dbReference type="EMBL" id="KAJ3545609.1"/>
    </source>
</evidence>
<proteinExistence type="predicted"/>
<protein>
    <submittedName>
        <fullName evidence="1">Uncharacterized protein</fullName>
    </submittedName>
</protein>
<reference evidence="1" key="1">
    <citation type="submission" date="2022-08" db="EMBL/GenBank/DDBJ databases">
        <title>Genome Sequence of Fusarium decemcellulare.</title>
        <authorList>
            <person name="Buettner E."/>
        </authorList>
    </citation>
    <scope>NUCLEOTIDE SEQUENCE</scope>
    <source>
        <strain evidence="1">Babe19</strain>
    </source>
</reference>
<keyword evidence="2" id="KW-1185">Reference proteome</keyword>
<accession>A0ACC1SSX6</accession>
<dbReference type="Proteomes" id="UP001148629">
    <property type="component" value="Unassembled WGS sequence"/>
</dbReference>
<sequence>MKAAVVVREQDSFRFEIKEVPLPRPDPTEILVRLVTTGVCGTDLGLASGKLGPARSILGHEGVGYVIQTGGMVDLAKVRVGDRVGIAWVRDICGCCSFCMKPGGETRCLEQMNSGRKIDGTFAEYALVPSSYIIRIPAWMKVPNEIISPILCGGVTAYAAIKSAGAVAGQWVAISGAGGGVGSLAIQYAKAMGYRVLAIDVGEDKKAFCLESGADAFIDATNSDFARAADALTGSQEITVVLACAASAAAYNSSLEILGSFGTLVCVGIPPLDQKVSFHPLLFIDKGIKIIGSAVGTKQEILEALHFVERGLVKPKVHLLKLEDLASIVDNFSQFTGKPVVLFGQQEPDTGEKPYQCHICHKRYARGDVLKRHIKGHSTQQVHENFQNVRDEDSIHVASNPSPPRQSEIGASIESPAPSPRTPPQPERPDRDNQTLLPTSPISRPARASSEPATRAHSRRHTAAQVEVCVEPAVDAPPASGALPTLSPPRSDFHDSQSDVQDMAGPQLEPNAGGVDMERAAQSRTPQIAFPAAQQNLNGDPLGYYLDDFSMINFSRSPNNIPLDCRGDQRSPERDGLAWLSAFNGELPSPSGMSNIWDMLHTPGDSFLMDDLRGSVSSKHSLGSDIPEERFVKVARLWPRKREPPWYLIQTLWSDAVHHGASNLFAEYSPDDTNDNSPSLRTNGPRRGLGDVRRLELLKEFAFMRNRTNHDDDNSSDLTYDSRLPSADTLAMCIDLYFQRFHIIVPFIHEPTFSARRTPNALLFPMCLIGLHLLDPDRTRRFVAAQLLKGIERCNAALSRPWKRTDSRTLITLLGAAILYLSYAFILEECAQSEQTYSLYVKAMTLAQQNGLFEVSKGPPVSSVLPQNRRDDLAWKAWARVESAKRVTACLVIVDSFFTSSIGSNPVLRVDTMQLYMPCSARLFNAANADHWTKLDVSGISYMNPAVIDIQGYMKVFPAVKPTSSMAIYTLLSVAWLNMANVRNRVLTQGDGTLKNVLFPGEYFQVDTAGTGIAPLLQTIYTYYGREFLDSDPNSMALWHTMCMSLTANLNLFEIAAGREGIDAGKAALQKILQWADSPYARRACLHAAQIHACMMRRKIADGTMFMSEVAVFHAALVLGLYVYASPPSLEQGDDQPLELLDDIDWTQVADEGLPGWVTSHHNSEYPPNKFISEGGSISFNGVVFSGGYSSARRMLMHYAGLLEEVGRWNWRKFRHILHVMSDSMVELA</sequence>
<name>A0ACC1SSX6_9HYPO</name>
<organism evidence="1 2">
    <name type="scientific">Fusarium decemcellulare</name>
    <dbReference type="NCBI Taxonomy" id="57161"/>
    <lineage>
        <taxon>Eukaryota</taxon>
        <taxon>Fungi</taxon>
        <taxon>Dikarya</taxon>
        <taxon>Ascomycota</taxon>
        <taxon>Pezizomycotina</taxon>
        <taxon>Sordariomycetes</taxon>
        <taxon>Hypocreomycetidae</taxon>
        <taxon>Hypocreales</taxon>
        <taxon>Nectriaceae</taxon>
        <taxon>Fusarium</taxon>
        <taxon>Fusarium decemcellulare species complex</taxon>
    </lineage>
</organism>
<evidence type="ECO:0000313" key="2">
    <source>
        <dbReference type="Proteomes" id="UP001148629"/>
    </source>
</evidence>